<feature type="domain" description="Radical SAM core" evidence="10">
    <location>
        <begin position="32"/>
        <end position="225"/>
    </location>
</feature>
<evidence type="ECO:0000256" key="7">
    <source>
        <dbReference type="ARBA" id="ARBA00023014"/>
    </source>
</evidence>
<evidence type="ECO:0000256" key="3">
    <source>
        <dbReference type="ARBA" id="ARBA00022723"/>
    </source>
</evidence>
<evidence type="ECO:0000313" key="12">
    <source>
        <dbReference type="Proteomes" id="UP000637423"/>
    </source>
</evidence>
<dbReference type="SFLD" id="SFLDF00376">
    <property type="entry name" value="7-carboxy-7-deazaguanine_synth"/>
    <property type="match status" value="1"/>
</dbReference>
<dbReference type="HAMAP" id="MF_00917">
    <property type="entry name" value="QueE"/>
    <property type="match status" value="1"/>
</dbReference>
<organism evidence="11 12">
    <name type="scientific">Undibacterium terreum</name>
    <dbReference type="NCBI Taxonomy" id="1224302"/>
    <lineage>
        <taxon>Bacteria</taxon>
        <taxon>Pseudomonadati</taxon>
        <taxon>Pseudomonadota</taxon>
        <taxon>Betaproteobacteria</taxon>
        <taxon>Burkholderiales</taxon>
        <taxon>Oxalobacteraceae</taxon>
        <taxon>Undibacterium</taxon>
    </lineage>
</organism>
<dbReference type="CDD" id="cd01335">
    <property type="entry name" value="Radical_SAM"/>
    <property type="match status" value="1"/>
</dbReference>
<evidence type="ECO:0000259" key="10">
    <source>
        <dbReference type="PROSITE" id="PS51918"/>
    </source>
</evidence>
<evidence type="ECO:0000256" key="4">
    <source>
        <dbReference type="ARBA" id="ARBA00022785"/>
    </source>
</evidence>
<evidence type="ECO:0000256" key="6">
    <source>
        <dbReference type="ARBA" id="ARBA00023004"/>
    </source>
</evidence>
<feature type="binding site" evidence="9">
    <location>
        <position position="63"/>
    </location>
    <ligand>
        <name>[4Fe-4S] cluster</name>
        <dbReference type="ChEBI" id="CHEBI:49883"/>
        <note>4Fe-4S-S-AdoMet</note>
    </ligand>
</feature>
<dbReference type="PANTHER" id="PTHR42836:SF1">
    <property type="entry name" value="7-CARBOXY-7-DEAZAGUANINE SYNTHASE"/>
    <property type="match status" value="1"/>
</dbReference>
<keyword evidence="2 9" id="KW-0949">S-adenosyl-L-methionine</keyword>
<dbReference type="PROSITE" id="PS51918">
    <property type="entry name" value="RADICAL_SAM"/>
    <property type="match status" value="1"/>
</dbReference>
<dbReference type="InterPro" id="IPR013785">
    <property type="entry name" value="Aldolase_TIM"/>
</dbReference>
<feature type="binding site" evidence="9">
    <location>
        <position position="60"/>
    </location>
    <ligand>
        <name>[4Fe-4S] cluster</name>
        <dbReference type="ChEBI" id="CHEBI:49883"/>
        <note>4Fe-4S-S-AdoMet</note>
    </ligand>
</feature>
<comment type="subunit">
    <text evidence="9">Homodimer.</text>
</comment>
<evidence type="ECO:0000256" key="9">
    <source>
        <dbReference type="HAMAP-Rule" id="MF_00917"/>
    </source>
</evidence>
<dbReference type="EMBL" id="BMED01000005">
    <property type="protein sequence ID" value="GGC92938.1"/>
    <property type="molecule type" value="Genomic_DNA"/>
</dbReference>
<evidence type="ECO:0000256" key="8">
    <source>
        <dbReference type="ARBA" id="ARBA00023239"/>
    </source>
</evidence>
<feature type="binding site" evidence="9">
    <location>
        <position position="41"/>
    </location>
    <ligand>
        <name>substrate</name>
    </ligand>
</feature>
<feature type="binding site" evidence="9">
    <location>
        <position position="107"/>
    </location>
    <ligand>
        <name>S-adenosyl-L-methionine</name>
        <dbReference type="ChEBI" id="CHEBI:59789"/>
    </ligand>
</feature>
<reference evidence="11" key="2">
    <citation type="submission" date="2020-09" db="EMBL/GenBank/DDBJ databases">
        <authorList>
            <person name="Sun Q."/>
            <person name="Zhou Y."/>
        </authorList>
    </citation>
    <scope>NUCLEOTIDE SEQUENCE</scope>
    <source>
        <strain evidence="11">CGMCC 1.10998</strain>
    </source>
</reference>
<comment type="catalytic activity">
    <reaction evidence="9">
        <text>6-carboxy-5,6,7,8-tetrahydropterin + H(+) = 7-carboxy-7-carbaguanine + NH4(+)</text>
        <dbReference type="Rhea" id="RHEA:27974"/>
        <dbReference type="ChEBI" id="CHEBI:15378"/>
        <dbReference type="ChEBI" id="CHEBI:28938"/>
        <dbReference type="ChEBI" id="CHEBI:61032"/>
        <dbReference type="ChEBI" id="CHEBI:61036"/>
        <dbReference type="EC" id="4.3.99.3"/>
    </reaction>
</comment>
<dbReference type="SUPFAM" id="SSF102114">
    <property type="entry name" value="Radical SAM enzymes"/>
    <property type="match status" value="1"/>
</dbReference>
<feature type="binding site" evidence="9">
    <location>
        <begin position="188"/>
        <end position="191"/>
    </location>
    <ligand>
        <name>S-adenosyl-L-methionine</name>
        <dbReference type="ChEBI" id="CHEBI:59789"/>
    </ligand>
</feature>
<dbReference type="Pfam" id="PF04055">
    <property type="entry name" value="Radical_SAM"/>
    <property type="match status" value="1"/>
</dbReference>
<feature type="binding site" evidence="9">
    <location>
        <position position="65"/>
    </location>
    <ligand>
        <name>Mg(2+)</name>
        <dbReference type="ChEBI" id="CHEBI:18420"/>
    </ligand>
</feature>
<dbReference type="InterPro" id="IPR030977">
    <property type="entry name" value="QueE_Cx14CxxC"/>
</dbReference>
<feature type="binding site" evidence="9">
    <location>
        <position position="105"/>
    </location>
    <ligand>
        <name>substrate</name>
    </ligand>
</feature>
<comment type="function">
    <text evidence="9">Catalyzes the complex heterocyclic radical-mediated conversion of 6-carboxy-5,6,7,8-tetrahydropterin (CPH4) to 7-carboxy-7-deazaguanine (CDG), a step common to the biosynthetic pathways of all 7-deazapurine-containing compounds.</text>
</comment>
<reference evidence="11" key="1">
    <citation type="journal article" date="2014" name="Int. J. Syst. Evol. Microbiol.">
        <title>Complete genome sequence of Corynebacterium casei LMG S-19264T (=DSM 44701T), isolated from a smear-ripened cheese.</title>
        <authorList>
            <consortium name="US DOE Joint Genome Institute (JGI-PGF)"/>
            <person name="Walter F."/>
            <person name="Albersmeier A."/>
            <person name="Kalinowski J."/>
            <person name="Ruckert C."/>
        </authorList>
    </citation>
    <scope>NUCLEOTIDE SEQUENCE</scope>
    <source>
        <strain evidence="11">CGMCC 1.10998</strain>
    </source>
</reference>
<comment type="cofactor">
    <cofactor evidence="9">
        <name>Mg(2+)</name>
        <dbReference type="ChEBI" id="CHEBI:18420"/>
    </cofactor>
</comment>
<dbReference type="Gene3D" id="3.20.20.70">
    <property type="entry name" value="Aldolase class I"/>
    <property type="match status" value="1"/>
</dbReference>
<keyword evidence="6 9" id="KW-0408">Iron</keyword>
<comment type="cofactor">
    <cofactor evidence="9">
        <name>[4Fe-4S] cluster</name>
        <dbReference type="ChEBI" id="CHEBI:49883"/>
    </cofactor>
    <text evidence="9">Binds 1 [4Fe-4S] cluster. The cluster is coordinated with 3 cysteines and an exchangeable S-adenosyl-L-methionine.</text>
</comment>
<keyword evidence="1 9" id="KW-0004">4Fe-4S</keyword>
<accession>A0A916UXB5</accession>
<evidence type="ECO:0000256" key="5">
    <source>
        <dbReference type="ARBA" id="ARBA00022842"/>
    </source>
</evidence>
<evidence type="ECO:0000313" key="11">
    <source>
        <dbReference type="EMBL" id="GGC92938.1"/>
    </source>
</evidence>
<dbReference type="AlphaFoldDB" id="A0A916UXB5"/>
<proteinExistence type="inferred from homology"/>
<evidence type="ECO:0000256" key="2">
    <source>
        <dbReference type="ARBA" id="ARBA00022691"/>
    </source>
</evidence>
<comment type="similarity">
    <text evidence="9">Belongs to the radical SAM superfamily. 7-carboxy-7-deazaguanine synthase family.</text>
</comment>
<feature type="binding site" evidence="9">
    <location>
        <position position="225"/>
    </location>
    <ligand>
        <name>substrate</name>
    </ligand>
</feature>
<dbReference type="GO" id="GO:0016840">
    <property type="term" value="F:carbon-nitrogen lyase activity"/>
    <property type="evidence" value="ECO:0007669"/>
    <property type="project" value="UniProtKB-UniRule"/>
</dbReference>
<dbReference type="PIRSF" id="PIRSF000370">
    <property type="entry name" value="QueE"/>
    <property type="match status" value="1"/>
</dbReference>
<comment type="cofactor">
    <cofactor evidence="9">
        <name>S-adenosyl-L-methionine</name>
        <dbReference type="ChEBI" id="CHEBI:59789"/>
    </cofactor>
    <text evidence="9">Binds 1 S-adenosyl-L-methionine per subunit.</text>
</comment>
<feature type="binding site" evidence="9">
    <location>
        <begin position="148"/>
        <end position="150"/>
    </location>
    <ligand>
        <name>S-adenosyl-L-methionine</name>
        <dbReference type="ChEBI" id="CHEBI:59789"/>
    </ligand>
</feature>
<dbReference type="InterPro" id="IPR058240">
    <property type="entry name" value="rSAM_sf"/>
</dbReference>
<dbReference type="SFLD" id="SFLDS00029">
    <property type="entry name" value="Radical_SAM"/>
    <property type="match status" value="1"/>
</dbReference>
<dbReference type="Proteomes" id="UP000637423">
    <property type="component" value="Unassembled WGS sequence"/>
</dbReference>
<gene>
    <name evidence="9 11" type="primary">queE</name>
    <name evidence="11" type="ORF">GCM10011396_45280</name>
</gene>
<dbReference type="GO" id="GO:0051539">
    <property type="term" value="F:4 iron, 4 sulfur cluster binding"/>
    <property type="evidence" value="ECO:0007669"/>
    <property type="project" value="UniProtKB-UniRule"/>
</dbReference>
<keyword evidence="4 9" id="KW-0671">Queuosine biosynthesis</keyword>
<dbReference type="GO" id="GO:1904047">
    <property type="term" value="F:S-adenosyl-L-methionine binding"/>
    <property type="evidence" value="ECO:0007669"/>
    <property type="project" value="UniProtKB-UniRule"/>
</dbReference>
<evidence type="ECO:0000256" key="1">
    <source>
        <dbReference type="ARBA" id="ARBA00022485"/>
    </source>
</evidence>
<keyword evidence="5 9" id="KW-0460">Magnesium</keyword>
<feature type="binding site" evidence="9">
    <location>
        <begin position="26"/>
        <end position="28"/>
    </location>
    <ligand>
        <name>substrate</name>
    </ligand>
</feature>
<dbReference type="PANTHER" id="PTHR42836">
    <property type="entry name" value="7-CARBOXY-7-DEAZAGUANINE SYNTHASE"/>
    <property type="match status" value="1"/>
</dbReference>
<keyword evidence="3 9" id="KW-0479">Metal-binding</keyword>
<feature type="binding site" evidence="9">
    <location>
        <begin position="62"/>
        <end position="64"/>
    </location>
    <ligand>
        <name>S-adenosyl-L-methionine</name>
        <dbReference type="ChEBI" id="CHEBI:59789"/>
    </ligand>
</feature>
<protein>
    <recommendedName>
        <fullName evidence="9">7-carboxy-7-deazaguanine synthase</fullName>
        <shortName evidence="9">CDG synthase</shortName>
        <ecNumber evidence="9">4.3.99.3</ecNumber>
    </recommendedName>
    <alternativeName>
        <fullName evidence="9">Queuosine biosynthesis protein QueE</fullName>
    </alternativeName>
</protein>
<feature type="binding site" evidence="9">
    <location>
        <position position="45"/>
    </location>
    <ligand>
        <name>[4Fe-4S] cluster</name>
        <dbReference type="ChEBI" id="CHEBI:49883"/>
        <note>4Fe-4S-S-AdoMet</note>
    </ligand>
</feature>
<keyword evidence="12" id="KW-1185">Reference proteome</keyword>
<keyword evidence="8 9" id="KW-0456">Lyase</keyword>
<sequence length="225" mass="24790">MLPGLPGASSLGYVVTYSIKEIFYTLQGEGNHAGRPAVFCRFSGCNLWTGREADRSTAVCQFCDTDFVGTDGERGGKFKDSDALAAVIDSLWPDTYAASKYVVFTGGEPLLQLDAALIDSMHKAGFEIAIETNGTLPVPDGVDWICVSPKMGSELVVRKGSELKVVIPQFKQVLRDYESLDFEHFFVQAMDGPDLQKNLQLAIEHCKQNPKWKLSLQTHKLLQIP</sequence>
<dbReference type="InterPro" id="IPR024924">
    <property type="entry name" value="7-CO-7-deazaguanine_synth-like"/>
</dbReference>
<dbReference type="EC" id="4.3.99.3" evidence="9"/>
<keyword evidence="7 9" id="KW-0411">Iron-sulfur</keyword>
<dbReference type="NCBIfam" id="TIGR04508">
    <property type="entry name" value="queE_Cx14CxxC"/>
    <property type="match status" value="1"/>
</dbReference>
<name>A0A916UXB5_9BURK</name>
<dbReference type="InterPro" id="IPR007197">
    <property type="entry name" value="rSAM"/>
</dbReference>
<comment type="caution">
    <text evidence="11">The sequence shown here is derived from an EMBL/GenBank/DDBJ whole genome shotgun (WGS) entry which is preliminary data.</text>
</comment>
<dbReference type="GO" id="GO:0000287">
    <property type="term" value="F:magnesium ion binding"/>
    <property type="evidence" value="ECO:0007669"/>
    <property type="project" value="UniProtKB-UniRule"/>
</dbReference>
<comment type="pathway">
    <text evidence="9">Purine metabolism; 7-cyano-7-deazaguanine biosynthesis.</text>
</comment>
<dbReference type="GO" id="GO:0008616">
    <property type="term" value="P:tRNA queuosine(34) biosynthetic process"/>
    <property type="evidence" value="ECO:0007669"/>
    <property type="project" value="UniProtKB-UniRule"/>
</dbReference>